<reference evidence="3" key="1">
    <citation type="journal article" date="2012" name="PLoS Genet.">
        <title>The genomes of the fungal plant pathogens Cladosporium fulvum and Dothistroma septosporum reveal adaptation to different hosts and lifestyles but also signatures of common ancestry.</title>
        <authorList>
            <person name="de Wit P.J.G.M."/>
            <person name="van der Burgt A."/>
            <person name="Oekmen B."/>
            <person name="Stergiopoulos I."/>
            <person name="Abd-Elsalam K.A."/>
            <person name="Aerts A.L."/>
            <person name="Bahkali A.H."/>
            <person name="Beenen H.G."/>
            <person name="Chettri P."/>
            <person name="Cox M.P."/>
            <person name="Datema E."/>
            <person name="de Vries R.P."/>
            <person name="Dhillon B."/>
            <person name="Ganley A.R."/>
            <person name="Griffiths S.A."/>
            <person name="Guo Y."/>
            <person name="Hamelin R.C."/>
            <person name="Henrissat B."/>
            <person name="Kabir M.S."/>
            <person name="Jashni M.K."/>
            <person name="Kema G."/>
            <person name="Klaubauf S."/>
            <person name="Lapidus A."/>
            <person name="Levasseur A."/>
            <person name="Lindquist E."/>
            <person name="Mehrabi R."/>
            <person name="Ohm R.A."/>
            <person name="Owen T.J."/>
            <person name="Salamov A."/>
            <person name="Schwelm A."/>
            <person name="Schijlen E."/>
            <person name="Sun H."/>
            <person name="van den Burg H.A."/>
            <person name="van Ham R.C.H.J."/>
            <person name="Zhang S."/>
            <person name="Goodwin S.B."/>
            <person name="Grigoriev I.V."/>
            <person name="Collemare J."/>
            <person name="Bradshaw R.E."/>
        </authorList>
    </citation>
    <scope>NUCLEOTIDE SEQUENCE [LARGE SCALE GENOMIC DNA]</scope>
    <source>
        <strain evidence="3">NZE10 / CBS 128990</strain>
    </source>
</reference>
<name>N1PWJ8_DOTSN</name>
<evidence type="ECO:0000313" key="2">
    <source>
        <dbReference type="EMBL" id="EME46765.1"/>
    </source>
</evidence>
<evidence type="ECO:0000256" key="1">
    <source>
        <dbReference type="SAM" id="MobiDB-lite"/>
    </source>
</evidence>
<organism evidence="2 3">
    <name type="scientific">Dothistroma septosporum (strain NZE10 / CBS 128990)</name>
    <name type="common">Red band needle blight fungus</name>
    <name type="synonym">Mycosphaerella pini</name>
    <dbReference type="NCBI Taxonomy" id="675120"/>
    <lineage>
        <taxon>Eukaryota</taxon>
        <taxon>Fungi</taxon>
        <taxon>Dikarya</taxon>
        <taxon>Ascomycota</taxon>
        <taxon>Pezizomycotina</taxon>
        <taxon>Dothideomycetes</taxon>
        <taxon>Dothideomycetidae</taxon>
        <taxon>Mycosphaerellales</taxon>
        <taxon>Mycosphaerellaceae</taxon>
        <taxon>Dothistroma</taxon>
    </lineage>
</organism>
<dbReference type="Proteomes" id="UP000016933">
    <property type="component" value="Unassembled WGS sequence"/>
</dbReference>
<feature type="compositionally biased region" description="Polar residues" evidence="1">
    <location>
        <begin position="84"/>
        <end position="100"/>
    </location>
</feature>
<proteinExistence type="predicted"/>
<accession>N1PWJ8</accession>
<dbReference type="OrthoDB" id="5403747at2759"/>
<feature type="region of interest" description="Disordered" evidence="1">
    <location>
        <begin position="84"/>
        <end position="121"/>
    </location>
</feature>
<reference evidence="2 3" key="2">
    <citation type="journal article" date="2012" name="PLoS Pathog.">
        <title>Diverse lifestyles and strategies of plant pathogenesis encoded in the genomes of eighteen Dothideomycetes fungi.</title>
        <authorList>
            <person name="Ohm R.A."/>
            <person name="Feau N."/>
            <person name="Henrissat B."/>
            <person name="Schoch C.L."/>
            <person name="Horwitz B.A."/>
            <person name="Barry K.W."/>
            <person name="Condon B.J."/>
            <person name="Copeland A.C."/>
            <person name="Dhillon B."/>
            <person name="Glaser F."/>
            <person name="Hesse C.N."/>
            <person name="Kosti I."/>
            <person name="LaButti K."/>
            <person name="Lindquist E.A."/>
            <person name="Lucas S."/>
            <person name="Salamov A.A."/>
            <person name="Bradshaw R.E."/>
            <person name="Ciuffetti L."/>
            <person name="Hamelin R.C."/>
            <person name="Kema G.H.J."/>
            <person name="Lawrence C."/>
            <person name="Scott J.A."/>
            <person name="Spatafora J.W."/>
            <person name="Turgeon B.G."/>
            <person name="de Wit P.J.G.M."/>
            <person name="Zhong S."/>
            <person name="Goodwin S.B."/>
            <person name="Grigoriev I.V."/>
        </authorList>
    </citation>
    <scope>NUCLEOTIDE SEQUENCE [LARGE SCALE GENOMIC DNA]</scope>
    <source>
        <strain evidence="3">NZE10 / CBS 128990</strain>
    </source>
</reference>
<keyword evidence="3" id="KW-1185">Reference proteome</keyword>
<evidence type="ECO:0000313" key="3">
    <source>
        <dbReference type="Proteomes" id="UP000016933"/>
    </source>
</evidence>
<dbReference type="HOGENOM" id="CLU_2038014_0_0_1"/>
<dbReference type="AlphaFoldDB" id="N1PWJ8"/>
<feature type="region of interest" description="Disordered" evidence="1">
    <location>
        <begin position="10"/>
        <end position="33"/>
    </location>
</feature>
<dbReference type="EMBL" id="KB446537">
    <property type="protein sequence ID" value="EME46765.1"/>
    <property type="molecule type" value="Genomic_DNA"/>
</dbReference>
<protein>
    <submittedName>
        <fullName evidence="2">Uncharacterized protein</fullName>
    </submittedName>
</protein>
<gene>
    <name evidence="2" type="ORF">DOTSEDRAFT_33321</name>
</gene>
<sequence>MQQPIQRVIIRSTQLDPHRKHGSKSAPTMESTKRQREFLVLTWHCFKTEPVVDYTKLATLAGLDTKSGARGNWSTIKKALISLPASNDGRQGTDAKQSFKISKPSKERGPSKSTPQKRLKM</sequence>